<organism evidence="2 3">
    <name type="scientific">Sipha flava</name>
    <name type="common">yellow sugarcane aphid</name>
    <dbReference type="NCBI Taxonomy" id="143950"/>
    <lineage>
        <taxon>Eukaryota</taxon>
        <taxon>Metazoa</taxon>
        <taxon>Ecdysozoa</taxon>
        <taxon>Arthropoda</taxon>
        <taxon>Hexapoda</taxon>
        <taxon>Insecta</taxon>
        <taxon>Pterygota</taxon>
        <taxon>Neoptera</taxon>
        <taxon>Paraneoptera</taxon>
        <taxon>Hemiptera</taxon>
        <taxon>Sternorrhyncha</taxon>
        <taxon>Aphidomorpha</taxon>
        <taxon>Aphidoidea</taxon>
        <taxon>Aphididae</taxon>
        <taxon>Sipha</taxon>
    </lineage>
</organism>
<proteinExistence type="predicted"/>
<dbReference type="Proteomes" id="UP000694846">
    <property type="component" value="Unplaced"/>
</dbReference>
<feature type="signal peptide" evidence="1">
    <location>
        <begin position="1"/>
        <end position="22"/>
    </location>
</feature>
<accession>A0A8B8GJH0</accession>
<keyword evidence="2" id="KW-1185">Reference proteome</keyword>
<evidence type="ECO:0000313" key="3">
    <source>
        <dbReference type="RefSeq" id="XP_025423384.1"/>
    </source>
</evidence>
<gene>
    <name evidence="3" type="primary">LOC112692807</name>
</gene>
<dbReference type="RefSeq" id="XP_025423384.1">
    <property type="nucleotide sequence ID" value="XM_025567599.1"/>
</dbReference>
<keyword evidence="1" id="KW-0732">Signal</keyword>
<protein>
    <submittedName>
        <fullName evidence="3">Uncharacterized protein LOC112692807 isoform X1</fullName>
    </submittedName>
</protein>
<name>A0A8B8GJH0_9HEMI</name>
<sequence length="291" mass="34130">MKVIPITIIILWLICLIQITNPIIPKGLKRMFTGPKLAPAYRTNDIDKLVQYIMNEADVIKIAAYNRLKELYRNKSRNEQMNYLVPFMQSAIEVVKSHGANNSLMGIKHTYLDAIYYTYKCLKGEKNAKERARCYKWRALFLAACFFSNKIKQCFFIRHSFNSAYREAIKIYTDDKMLKYARIKIACKVKLAVQGRNIISKSLISLYLGSTSKQQQLDCPSRLLEFEESIRNYESYTEEFYYLVGQSFAKNGYKEKALEYFKKGRKFPIIDQKGRYISQQLQKSIENIYTC</sequence>
<dbReference type="OrthoDB" id="6612349at2759"/>
<evidence type="ECO:0000313" key="2">
    <source>
        <dbReference type="Proteomes" id="UP000694846"/>
    </source>
</evidence>
<reference evidence="3" key="1">
    <citation type="submission" date="2025-08" db="UniProtKB">
        <authorList>
            <consortium name="RefSeq"/>
        </authorList>
    </citation>
    <scope>IDENTIFICATION</scope>
    <source>
        <tissue evidence="3">Whole body</tissue>
    </source>
</reference>
<feature type="chain" id="PRO_5034998574" evidence="1">
    <location>
        <begin position="23"/>
        <end position="291"/>
    </location>
</feature>
<dbReference type="AlphaFoldDB" id="A0A8B8GJH0"/>
<dbReference type="GeneID" id="112692807"/>
<evidence type="ECO:0000256" key="1">
    <source>
        <dbReference type="SAM" id="SignalP"/>
    </source>
</evidence>